<dbReference type="Proteomes" id="UP000010729">
    <property type="component" value="Unassembled WGS sequence"/>
</dbReference>
<feature type="transmembrane region" description="Helical" evidence="1">
    <location>
        <begin position="57"/>
        <end position="74"/>
    </location>
</feature>
<reference evidence="2 3" key="1">
    <citation type="journal article" date="2013" name="Genome Announc.">
        <title>Draft Genome Sequence of Arthrobacter crystallopoietes Strain BAB-32, Revealing Genes for Bioremediation.</title>
        <authorList>
            <person name="Joshi M.N."/>
            <person name="Pandit A.S."/>
            <person name="Sharma A."/>
            <person name="Pandya R.V."/>
            <person name="Desai S.M."/>
            <person name="Saxena A.K."/>
            <person name="Bagatharia S.B."/>
        </authorList>
    </citation>
    <scope>NUCLEOTIDE SEQUENCE [LARGE SCALE GENOMIC DNA]</scope>
    <source>
        <strain evidence="2 3">BAB-32</strain>
    </source>
</reference>
<gene>
    <name evidence="2" type="ORF">D477_007349</name>
</gene>
<dbReference type="EMBL" id="ANPE02000097">
    <property type="protein sequence ID" value="EMY34874.1"/>
    <property type="molecule type" value="Genomic_DNA"/>
</dbReference>
<keyword evidence="1" id="KW-0812">Transmembrane</keyword>
<comment type="caution">
    <text evidence="2">The sequence shown here is derived from an EMBL/GenBank/DDBJ whole genome shotgun (WGS) entry which is preliminary data.</text>
</comment>
<keyword evidence="1" id="KW-0472">Membrane</keyword>
<name>N1V4E6_9MICC</name>
<accession>N1V4E6</accession>
<keyword evidence="3" id="KW-1185">Reference proteome</keyword>
<dbReference type="Pfam" id="PF14325">
    <property type="entry name" value="DUF4383"/>
    <property type="match status" value="1"/>
</dbReference>
<dbReference type="AlphaFoldDB" id="N1V4E6"/>
<protein>
    <submittedName>
        <fullName evidence="2">Uncharacterized protein</fullName>
    </submittedName>
</protein>
<evidence type="ECO:0000313" key="3">
    <source>
        <dbReference type="Proteomes" id="UP000010729"/>
    </source>
</evidence>
<proteinExistence type="predicted"/>
<evidence type="ECO:0000256" key="1">
    <source>
        <dbReference type="SAM" id="Phobius"/>
    </source>
</evidence>
<evidence type="ECO:0000313" key="2">
    <source>
        <dbReference type="EMBL" id="EMY34874.1"/>
    </source>
</evidence>
<organism evidence="2 3">
    <name type="scientific">Arthrobacter crystallopoietes BAB-32</name>
    <dbReference type="NCBI Taxonomy" id="1246476"/>
    <lineage>
        <taxon>Bacteria</taxon>
        <taxon>Bacillati</taxon>
        <taxon>Actinomycetota</taxon>
        <taxon>Actinomycetes</taxon>
        <taxon>Micrococcales</taxon>
        <taxon>Micrococcaceae</taxon>
        <taxon>Crystallibacter</taxon>
    </lineage>
</organism>
<keyword evidence="1" id="KW-1133">Transmembrane helix</keyword>
<sequence length="85" mass="9255">MHLLFGAAALWQARTASGARSCLMIGGAFYLAFWVHGLIINRDSAANFLPVNNDSNWLHLILGLAMTSMAVFLTRRPGPGQPKTQ</sequence>